<evidence type="ECO:0000313" key="1">
    <source>
        <dbReference type="EMBL" id="QJH92575.1"/>
    </source>
</evidence>
<reference evidence="1" key="1">
    <citation type="submission" date="2020-03" db="EMBL/GenBank/DDBJ databases">
        <title>The deep terrestrial virosphere.</title>
        <authorList>
            <person name="Holmfeldt K."/>
            <person name="Nilsson E."/>
            <person name="Simone D."/>
            <person name="Lopez-Fernandez M."/>
            <person name="Wu X."/>
            <person name="de Brujin I."/>
            <person name="Lundin D."/>
            <person name="Andersson A."/>
            <person name="Bertilsson S."/>
            <person name="Dopson M."/>
        </authorList>
    </citation>
    <scope>NUCLEOTIDE SEQUENCE</scope>
    <source>
        <strain evidence="1">MM171A03190</strain>
    </source>
</reference>
<sequence length="57" mass="6878">MNVIHKTIEYLMSQEERLEYQFERVTGDEEDERELKEIRDLINGLRKLKEVKALIKG</sequence>
<gene>
    <name evidence="1" type="ORF">MM171A03190_0003</name>
</gene>
<proteinExistence type="predicted"/>
<dbReference type="EMBL" id="MT143902">
    <property type="protein sequence ID" value="QJH92575.1"/>
    <property type="molecule type" value="Genomic_DNA"/>
</dbReference>
<name>A0A6M3X7A9_9ZZZZ</name>
<protein>
    <submittedName>
        <fullName evidence="1">Uncharacterized protein</fullName>
    </submittedName>
</protein>
<organism evidence="1">
    <name type="scientific">viral metagenome</name>
    <dbReference type="NCBI Taxonomy" id="1070528"/>
    <lineage>
        <taxon>unclassified sequences</taxon>
        <taxon>metagenomes</taxon>
        <taxon>organismal metagenomes</taxon>
    </lineage>
</organism>
<dbReference type="AlphaFoldDB" id="A0A6M3X7A9"/>
<accession>A0A6M3X7A9</accession>